<evidence type="ECO:0000259" key="2">
    <source>
        <dbReference type="Pfam" id="PF01613"/>
    </source>
</evidence>
<feature type="domain" description="Flavin reductase like" evidence="2">
    <location>
        <begin position="24"/>
        <end position="180"/>
    </location>
</feature>
<evidence type="ECO:0000313" key="3">
    <source>
        <dbReference type="EMBL" id="MQM73394.1"/>
    </source>
</evidence>
<name>A0A6L5GT12_9FIRM</name>
<dbReference type="Proteomes" id="UP000473648">
    <property type="component" value="Unassembled WGS sequence"/>
</dbReference>
<dbReference type="Gene3D" id="2.30.110.10">
    <property type="entry name" value="Electron Transport, Fmn-binding Protein, Chain A"/>
    <property type="match status" value="1"/>
</dbReference>
<reference evidence="3" key="1">
    <citation type="journal article" date="2020" name="Appl. Environ. Microbiol.">
        <title>Medium-Chain Fatty Acid Synthesis by 'Candidatus Weimeria bifida' gen. nov., sp. nov., and 'Candidatus Pseudoramibacter fermentans' sp. nov.</title>
        <authorList>
            <person name="Scarborough M.J."/>
            <person name="Myers K.S."/>
            <person name="Donohue T.J."/>
            <person name="Noguera D.R."/>
        </authorList>
    </citation>
    <scope>NUCLEOTIDE SEQUENCE</scope>
    <source>
        <strain evidence="3">EUB1.1</strain>
    </source>
</reference>
<dbReference type="InterPro" id="IPR052174">
    <property type="entry name" value="Flavoredoxin"/>
</dbReference>
<dbReference type="Pfam" id="PF01613">
    <property type="entry name" value="Flavin_Reduct"/>
    <property type="match status" value="1"/>
</dbReference>
<proteinExistence type="inferred from homology"/>
<accession>A0A6L5GT12</accession>
<dbReference type="PANTHER" id="PTHR43567:SF5">
    <property type="entry name" value="HYPOTHETICAL CYTOSOLIC PROTEIN"/>
    <property type="match status" value="1"/>
</dbReference>
<dbReference type="PANTHER" id="PTHR43567">
    <property type="entry name" value="FLAVOREDOXIN-RELATED-RELATED"/>
    <property type="match status" value="1"/>
</dbReference>
<dbReference type="EMBL" id="VOGB01000005">
    <property type="protein sequence ID" value="MQM73394.1"/>
    <property type="molecule type" value="Genomic_DNA"/>
</dbReference>
<sequence length="181" mass="19933">MNRKPVELKDIAGKIVEELPKGILLTTKTADKVDTMTIGWGTLGIEWGKPVFAAYIREGRFTRGQLDKNPVFTVNIPTARTADVRKIVGRCGSCSGRDVDKIADTGLTLVDGEKVDAPAVKELPLTLECRVVFRQRQELGLIDSQFDGFYPPDKDSTVCGANKDAHIAYYGEIVDAYIIED</sequence>
<evidence type="ECO:0000313" key="4">
    <source>
        <dbReference type="Proteomes" id="UP000473648"/>
    </source>
</evidence>
<keyword evidence="4" id="KW-1185">Reference proteome</keyword>
<gene>
    <name evidence="3" type="ORF">FRC53_08300</name>
</gene>
<dbReference type="InterPro" id="IPR002563">
    <property type="entry name" value="Flavin_Rdtase-like_dom"/>
</dbReference>
<dbReference type="InterPro" id="IPR012349">
    <property type="entry name" value="Split_barrel_FMN-bd"/>
</dbReference>
<protein>
    <submittedName>
        <fullName evidence="3">Flavin reductase family protein</fullName>
    </submittedName>
</protein>
<evidence type="ECO:0000256" key="1">
    <source>
        <dbReference type="ARBA" id="ARBA00038054"/>
    </source>
</evidence>
<organism evidence="3 4">
    <name type="scientific">Candidatus Pseudoramibacter fermentans</name>
    <dbReference type="NCBI Taxonomy" id="2594427"/>
    <lineage>
        <taxon>Bacteria</taxon>
        <taxon>Bacillati</taxon>
        <taxon>Bacillota</taxon>
        <taxon>Clostridia</taxon>
        <taxon>Eubacteriales</taxon>
        <taxon>Eubacteriaceae</taxon>
        <taxon>Pseudoramibacter</taxon>
    </lineage>
</organism>
<dbReference type="AlphaFoldDB" id="A0A6L5GT12"/>
<dbReference type="SUPFAM" id="SSF50475">
    <property type="entry name" value="FMN-binding split barrel"/>
    <property type="match status" value="1"/>
</dbReference>
<dbReference type="GO" id="GO:0016646">
    <property type="term" value="F:oxidoreductase activity, acting on the CH-NH group of donors, NAD or NADP as acceptor"/>
    <property type="evidence" value="ECO:0007669"/>
    <property type="project" value="UniProtKB-ARBA"/>
</dbReference>
<comment type="similarity">
    <text evidence="1">Belongs to the flavoredoxin family.</text>
</comment>
<dbReference type="GO" id="GO:0010181">
    <property type="term" value="F:FMN binding"/>
    <property type="evidence" value="ECO:0007669"/>
    <property type="project" value="InterPro"/>
</dbReference>
<comment type="caution">
    <text evidence="3">The sequence shown here is derived from an EMBL/GenBank/DDBJ whole genome shotgun (WGS) entry which is preliminary data.</text>
</comment>